<name>A0ABQ7PW25_PLUXY</name>
<keyword evidence="1" id="KW-1133">Transmembrane helix</keyword>
<gene>
    <name evidence="2" type="ORF">JYU34_020073</name>
</gene>
<evidence type="ECO:0000313" key="2">
    <source>
        <dbReference type="EMBL" id="KAG7297121.1"/>
    </source>
</evidence>
<evidence type="ECO:0000256" key="1">
    <source>
        <dbReference type="SAM" id="Phobius"/>
    </source>
</evidence>
<sequence length="90" mass="10271">MQSSQIQILQLNRADSNLQLLFPAPSMDYTRLLLVLLVCPLLLLLCLPRNDQLVQLRCVRCPPAPRHFSAVYLNPDAEPNCHHQPRPKGF</sequence>
<dbReference type="Proteomes" id="UP000823941">
    <property type="component" value="Chromosome 27"/>
</dbReference>
<keyword evidence="3" id="KW-1185">Reference proteome</keyword>
<reference evidence="2 3" key="1">
    <citation type="submission" date="2021-06" db="EMBL/GenBank/DDBJ databases">
        <title>A haploid diamondback moth (Plutella xylostella L.) genome assembly resolves 31 chromosomes and identifies a diamide resistance mutation.</title>
        <authorList>
            <person name="Ward C.M."/>
            <person name="Perry K.D."/>
            <person name="Baker G."/>
            <person name="Powis K."/>
            <person name="Heckel D.G."/>
            <person name="Baxter S.W."/>
        </authorList>
    </citation>
    <scope>NUCLEOTIDE SEQUENCE [LARGE SCALE GENOMIC DNA]</scope>
    <source>
        <strain evidence="2 3">LV</strain>
        <tissue evidence="2">Single pupa</tissue>
    </source>
</reference>
<accession>A0ABQ7PW25</accession>
<proteinExistence type="predicted"/>
<protein>
    <submittedName>
        <fullName evidence="2">Uncharacterized protein</fullName>
    </submittedName>
</protein>
<organism evidence="2 3">
    <name type="scientific">Plutella xylostella</name>
    <name type="common">Diamondback moth</name>
    <name type="synonym">Plutella maculipennis</name>
    <dbReference type="NCBI Taxonomy" id="51655"/>
    <lineage>
        <taxon>Eukaryota</taxon>
        <taxon>Metazoa</taxon>
        <taxon>Ecdysozoa</taxon>
        <taxon>Arthropoda</taxon>
        <taxon>Hexapoda</taxon>
        <taxon>Insecta</taxon>
        <taxon>Pterygota</taxon>
        <taxon>Neoptera</taxon>
        <taxon>Endopterygota</taxon>
        <taxon>Lepidoptera</taxon>
        <taxon>Glossata</taxon>
        <taxon>Ditrysia</taxon>
        <taxon>Yponomeutoidea</taxon>
        <taxon>Plutellidae</taxon>
        <taxon>Plutella</taxon>
    </lineage>
</organism>
<comment type="caution">
    <text evidence="2">The sequence shown here is derived from an EMBL/GenBank/DDBJ whole genome shotgun (WGS) entry which is preliminary data.</text>
</comment>
<dbReference type="EMBL" id="JAHIBW010000027">
    <property type="protein sequence ID" value="KAG7297121.1"/>
    <property type="molecule type" value="Genomic_DNA"/>
</dbReference>
<keyword evidence="1" id="KW-0472">Membrane</keyword>
<keyword evidence="1" id="KW-0812">Transmembrane</keyword>
<evidence type="ECO:0000313" key="3">
    <source>
        <dbReference type="Proteomes" id="UP000823941"/>
    </source>
</evidence>
<feature type="transmembrane region" description="Helical" evidence="1">
    <location>
        <begin position="29"/>
        <end position="47"/>
    </location>
</feature>